<dbReference type="InterPro" id="IPR027417">
    <property type="entry name" value="P-loop_NTPase"/>
</dbReference>
<dbReference type="EMBL" id="CP087714">
    <property type="protein sequence ID" value="XAT63806.1"/>
    <property type="molecule type" value="Genomic_DNA"/>
</dbReference>
<name>A0ABZ3H596_GEOAI</name>
<proteinExistence type="predicted"/>
<evidence type="ECO:0000313" key="4">
    <source>
        <dbReference type="EMBL" id="XAT63806.1"/>
    </source>
</evidence>
<sequence>MRIKTGIIGFDTIIGGGYRPSTVNIVVGASGTGKTIFSLQFLLKGIENGEKGIYVSFDMDGKAIMVLAESLGWYELVKAIEEGTLLVTRSHADSISYLNEDIIGYIENNSDGNARIVIDSFTPLISSLDFTVRKDINWFFDQLRASGTSIVTVEEPFTSTLSKPDVALPIFLGDSAVYLKNIGYGEAFSRTIQVIKHRASWHADGVFPYRIFPGLGIVVESDIDEYKGAEDVEATIKDSRVDDSLRKRLRFMIDRNVPVTKSLIERVLRIYESESK</sequence>
<evidence type="ECO:0000313" key="5">
    <source>
        <dbReference type="Proteomes" id="UP001492541"/>
    </source>
</evidence>
<reference evidence="4 5" key="1">
    <citation type="submission" date="2021-11" db="EMBL/GenBank/DDBJ databases">
        <title>Whole genome of Geoglobus acetivorans.</title>
        <authorList>
            <person name="Liu D."/>
        </authorList>
    </citation>
    <scope>NUCLEOTIDE SEQUENCE [LARGE SCALE GENOMIC DNA]</scope>
    <source>
        <strain evidence="4 5">SBH6</strain>
    </source>
</reference>
<keyword evidence="1" id="KW-0547">Nucleotide-binding</keyword>
<accession>A0ABZ3H596</accession>
<keyword evidence="2" id="KW-0067">ATP-binding</keyword>
<dbReference type="RefSeq" id="WP_193806861.1">
    <property type="nucleotide sequence ID" value="NZ_CP087714.1"/>
</dbReference>
<organism evidence="4 5">
    <name type="scientific">Geoglobus acetivorans</name>
    <dbReference type="NCBI Taxonomy" id="565033"/>
    <lineage>
        <taxon>Archaea</taxon>
        <taxon>Methanobacteriati</taxon>
        <taxon>Methanobacteriota</taxon>
        <taxon>Archaeoglobi</taxon>
        <taxon>Archaeoglobales</taxon>
        <taxon>Archaeoglobaceae</taxon>
        <taxon>Geoglobus</taxon>
    </lineage>
</organism>
<dbReference type="Proteomes" id="UP001492541">
    <property type="component" value="Chromosome"/>
</dbReference>
<gene>
    <name evidence="4" type="ORF">LPQ35_00110</name>
</gene>
<protein>
    <submittedName>
        <fullName evidence="4">Circadian clock protein KaiC</fullName>
    </submittedName>
</protein>
<evidence type="ECO:0000256" key="1">
    <source>
        <dbReference type="ARBA" id="ARBA00022741"/>
    </source>
</evidence>
<evidence type="ECO:0000256" key="2">
    <source>
        <dbReference type="ARBA" id="ARBA00022840"/>
    </source>
</evidence>
<evidence type="ECO:0000259" key="3">
    <source>
        <dbReference type="PROSITE" id="PS51146"/>
    </source>
</evidence>
<dbReference type="InterPro" id="IPR010624">
    <property type="entry name" value="KaiC_dom"/>
</dbReference>
<feature type="domain" description="KaiC" evidence="3">
    <location>
        <begin position="1"/>
        <end position="233"/>
    </location>
</feature>
<keyword evidence="5" id="KW-1185">Reference proteome</keyword>
<dbReference type="Pfam" id="PF06745">
    <property type="entry name" value="ATPase"/>
    <property type="match status" value="1"/>
</dbReference>
<dbReference type="PROSITE" id="PS51146">
    <property type="entry name" value="KAIC"/>
    <property type="match status" value="1"/>
</dbReference>
<dbReference type="SUPFAM" id="SSF52540">
    <property type="entry name" value="P-loop containing nucleoside triphosphate hydrolases"/>
    <property type="match status" value="1"/>
</dbReference>
<dbReference type="InterPro" id="IPR014774">
    <property type="entry name" value="KaiC-like_dom"/>
</dbReference>
<dbReference type="GeneID" id="90448039"/>
<dbReference type="PANTHER" id="PTHR43637">
    <property type="entry name" value="UPF0273 PROTEIN TM_0370"/>
    <property type="match status" value="1"/>
</dbReference>
<dbReference type="Gene3D" id="3.40.50.300">
    <property type="entry name" value="P-loop containing nucleotide triphosphate hydrolases"/>
    <property type="match status" value="1"/>
</dbReference>